<evidence type="ECO:0000259" key="7">
    <source>
        <dbReference type="PROSITE" id="PS50125"/>
    </source>
</evidence>
<dbReference type="Gene3D" id="3.30.70.1230">
    <property type="entry name" value="Nucleotide cyclase"/>
    <property type="match status" value="2"/>
</dbReference>
<evidence type="ECO:0000313" key="9">
    <source>
        <dbReference type="Proteomes" id="UP000281553"/>
    </source>
</evidence>
<dbReference type="GO" id="GO:0004383">
    <property type="term" value="F:guanylate cyclase activity"/>
    <property type="evidence" value="ECO:0007669"/>
    <property type="project" value="TreeGrafter"/>
</dbReference>
<evidence type="ECO:0000256" key="2">
    <source>
        <dbReference type="ARBA" id="ARBA00022692"/>
    </source>
</evidence>
<dbReference type="GO" id="GO:0000166">
    <property type="term" value="F:nucleotide binding"/>
    <property type="evidence" value="ECO:0007669"/>
    <property type="project" value="UniProtKB-KW"/>
</dbReference>
<evidence type="ECO:0000256" key="3">
    <source>
        <dbReference type="ARBA" id="ARBA00022741"/>
    </source>
</evidence>
<keyword evidence="3" id="KW-0547">Nucleotide-binding</keyword>
<accession>A0A3P7LFZ0</accession>
<dbReference type="EMBL" id="UYRU01047362">
    <property type="protein sequence ID" value="VDN09583.1"/>
    <property type="molecule type" value="Genomic_DNA"/>
</dbReference>
<name>A0A3P7LFZ0_DIBLA</name>
<evidence type="ECO:0000256" key="4">
    <source>
        <dbReference type="ARBA" id="ARBA00022989"/>
    </source>
</evidence>
<keyword evidence="2" id="KW-0812">Transmembrane</keyword>
<dbReference type="GO" id="GO:0001653">
    <property type="term" value="F:peptide receptor activity"/>
    <property type="evidence" value="ECO:0007669"/>
    <property type="project" value="TreeGrafter"/>
</dbReference>
<reference evidence="8 9" key="1">
    <citation type="submission" date="2018-11" db="EMBL/GenBank/DDBJ databases">
        <authorList>
            <consortium name="Pathogen Informatics"/>
        </authorList>
    </citation>
    <scope>NUCLEOTIDE SEQUENCE [LARGE SCALE GENOMIC DNA]</scope>
</reference>
<dbReference type="InterPro" id="IPR029787">
    <property type="entry name" value="Nucleotide_cyclase"/>
</dbReference>
<dbReference type="SUPFAM" id="SSF55073">
    <property type="entry name" value="Nucleotide cyclase"/>
    <property type="match status" value="1"/>
</dbReference>
<dbReference type="SMART" id="SM00044">
    <property type="entry name" value="CYCc"/>
    <property type="match status" value="1"/>
</dbReference>
<dbReference type="InterPro" id="IPR001054">
    <property type="entry name" value="A/G_cyclase"/>
</dbReference>
<dbReference type="PANTHER" id="PTHR11920:SF501">
    <property type="entry name" value="GUANYLATE CYCLASE 32E"/>
    <property type="match status" value="1"/>
</dbReference>
<dbReference type="GO" id="GO:0007168">
    <property type="term" value="P:receptor guanylyl cyclase signaling pathway"/>
    <property type="evidence" value="ECO:0007669"/>
    <property type="project" value="TreeGrafter"/>
</dbReference>
<dbReference type="GO" id="GO:0004016">
    <property type="term" value="F:adenylate cyclase activity"/>
    <property type="evidence" value="ECO:0007669"/>
    <property type="project" value="TreeGrafter"/>
</dbReference>
<dbReference type="InterPro" id="IPR050401">
    <property type="entry name" value="Cyclic_nucleotide_synthase"/>
</dbReference>
<evidence type="ECO:0000313" key="8">
    <source>
        <dbReference type="EMBL" id="VDN09583.1"/>
    </source>
</evidence>
<comment type="subcellular location">
    <subcellularLocation>
        <location evidence="1">Membrane</location>
    </subcellularLocation>
</comment>
<gene>
    <name evidence="8" type="ORF">DILT_LOCUS5414</name>
</gene>
<evidence type="ECO:0000256" key="6">
    <source>
        <dbReference type="ARBA" id="ARBA00023239"/>
    </source>
</evidence>
<dbReference type="Pfam" id="PF00211">
    <property type="entry name" value="Guanylate_cyc"/>
    <property type="match status" value="2"/>
</dbReference>
<evidence type="ECO:0000256" key="1">
    <source>
        <dbReference type="ARBA" id="ARBA00004370"/>
    </source>
</evidence>
<dbReference type="Proteomes" id="UP000281553">
    <property type="component" value="Unassembled WGS sequence"/>
</dbReference>
<organism evidence="8 9">
    <name type="scientific">Dibothriocephalus latus</name>
    <name type="common">Fish tapeworm</name>
    <name type="synonym">Diphyllobothrium latum</name>
    <dbReference type="NCBI Taxonomy" id="60516"/>
    <lineage>
        <taxon>Eukaryota</taxon>
        <taxon>Metazoa</taxon>
        <taxon>Spiralia</taxon>
        <taxon>Lophotrochozoa</taxon>
        <taxon>Platyhelminthes</taxon>
        <taxon>Cestoda</taxon>
        <taxon>Eucestoda</taxon>
        <taxon>Diphyllobothriidea</taxon>
        <taxon>Diphyllobothriidae</taxon>
        <taxon>Dibothriocephalus</taxon>
    </lineage>
</organism>
<dbReference type="CDD" id="cd07302">
    <property type="entry name" value="CHD"/>
    <property type="match status" value="1"/>
</dbReference>
<keyword evidence="5" id="KW-0472">Membrane</keyword>
<keyword evidence="6" id="KW-0456">Lyase</keyword>
<dbReference type="PROSITE" id="PS50125">
    <property type="entry name" value="GUANYLATE_CYCLASE_2"/>
    <property type="match status" value="1"/>
</dbReference>
<dbReference type="Gene3D" id="6.10.250.780">
    <property type="match status" value="1"/>
</dbReference>
<dbReference type="AlphaFoldDB" id="A0A3P7LFZ0"/>
<evidence type="ECO:0000256" key="5">
    <source>
        <dbReference type="ARBA" id="ARBA00023136"/>
    </source>
</evidence>
<keyword evidence="9" id="KW-1185">Reference proteome</keyword>
<proteinExistence type="predicted"/>
<sequence>MDHMMYMMELYSADLEAQIQARTDELEEEKRKTEALIAKMLPLSVAQALVAGESVDPEAFDEVTIYFSDIVGFSAISARSTPLQIVKLLNGLYSVFDANIERFDVYKVETIGDAYMVASGLPIRNGRNHAGEIANMALEMLSISGLFVIPYLPTIPILMRIGIHSGVLQLWYNSKLNVCLPIPTFTFKALRIHVSPATKVILDELGGYKFEYRGKVSLKGRGEVETYWLVGRDGFDGPLPTPLKTDAYVCTF</sequence>
<dbReference type="GO" id="GO:0035556">
    <property type="term" value="P:intracellular signal transduction"/>
    <property type="evidence" value="ECO:0007669"/>
    <property type="project" value="InterPro"/>
</dbReference>
<keyword evidence="4" id="KW-1133">Transmembrane helix</keyword>
<dbReference type="OrthoDB" id="60033at2759"/>
<feature type="domain" description="Guanylate cyclase" evidence="7">
    <location>
        <begin position="64"/>
        <end position="166"/>
    </location>
</feature>
<dbReference type="GO" id="GO:0005886">
    <property type="term" value="C:plasma membrane"/>
    <property type="evidence" value="ECO:0007669"/>
    <property type="project" value="TreeGrafter"/>
</dbReference>
<protein>
    <recommendedName>
        <fullName evidence="7">Guanylate cyclase domain-containing protein</fullName>
    </recommendedName>
</protein>
<dbReference type="PANTHER" id="PTHR11920">
    <property type="entry name" value="GUANYLYL CYCLASE"/>
    <property type="match status" value="1"/>
</dbReference>